<keyword evidence="1" id="KW-0175">Coiled coil</keyword>
<dbReference type="EMBL" id="CP012808">
    <property type="protein sequence ID" value="ALH96077.1"/>
    <property type="molecule type" value="Genomic_DNA"/>
</dbReference>
<name>A0A0N9W0K7_9GAMM</name>
<dbReference type="Gene3D" id="2.40.160.10">
    <property type="entry name" value="Porin"/>
    <property type="match status" value="1"/>
</dbReference>
<dbReference type="SUPFAM" id="SSF56935">
    <property type="entry name" value="Porins"/>
    <property type="match status" value="1"/>
</dbReference>
<reference evidence="3 4" key="1">
    <citation type="journal article" date="2015" name="Int. J. Syst. Evol. Microbiol.">
        <title>Acinetobacter equi sp. nov. isolated from horse faeces.</title>
        <authorList>
            <person name="Poppel M.T."/>
            <person name="Skiebe E."/>
            <person name="Laue M."/>
            <person name="Bergmann H."/>
            <person name="Ebersberger I."/>
            <person name="Garn T."/>
            <person name="Fruth A."/>
            <person name="Baumgardt S."/>
            <person name="Busse H.J."/>
            <person name="Wilharm G."/>
        </authorList>
    </citation>
    <scope>NUCLEOTIDE SEQUENCE [LARGE SCALE GENOMIC DNA]</scope>
    <source>
        <strain evidence="3 4">114</strain>
    </source>
</reference>
<sequence>MNTHKQFRIKAIVLLCTGICISSLSQANTQTEIDELKHELHMLKQLVQHMNSQQQTQSEQLVKAQKFQKSSQNQNLKNTVGLTKGGAEFNLYGNIRLDALYQIEGGTQSRLYNQINTVPLTRDSASSDILKSTLAATRLGLDFKASILNENLGGKIEVDFLGANDALRIRHAYLTYNQWLIGQTWSNFAIPDYMPESIDALGYVGGAVKRDPQIRYTQKFNPNSSLVIALEDTKDSSSHMKLPALTMHFNQKITENLNISARTMLDEKRSDNDQAMAWGVGFGLKYDVFENTTFKADYYHVKGDSSLVSWTNAGFVVDQEDHTLAMNKFNSITFGVTQQINEKMRTTLGYGYMKADPNQHYLDASLDLTKINKELWQAWANVFYSPVKPISLGLEYVYGERKAYADDVQGSNKGIDNRFNAVAIYTF</sequence>
<dbReference type="Proteomes" id="UP000064939">
    <property type="component" value="Chromosome"/>
</dbReference>
<dbReference type="STRING" id="1324350.AOY20_11330"/>
<keyword evidence="2" id="KW-0732">Signal</keyword>
<keyword evidence="4" id="KW-1185">Reference proteome</keyword>
<gene>
    <name evidence="3" type="ORF">AOY20_11330</name>
</gene>
<evidence type="ECO:0000313" key="3">
    <source>
        <dbReference type="EMBL" id="ALH96077.1"/>
    </source>
</evidence>
<dbReference type="InterPro" id="IPR023614">
    <property type="entry name" value="Porin_dom_sf"/>
</dbReference>
<evidence type="ECO:0000256" key="2">
    <source>
        <dbReference type="SAM" id="SignalP"/>
    </source>
</evidence>
<feature type="chain" id="PRO_5006039742" description="DcaP-like protein" evidence="2">
    <location>
        <begin position="28"/>
        <end position="427"/>
    </location>
</feature>
<organism evidence="3 4">
    <name type="scientific">Acinetobacter equi</name>
    <dbReference type="NCBI Taxonomy" id="1324350"/>
    <lineage>
        <taxon>Bacteria</taxon>
        <taxon>Pseudomonadati</taxon>
        <taxon>Pseudomonadota</taxon>
        <taxon>Gammaproteobacteria</taxon>
        <taxon>Moraxellales</taxon>
        <taxon>Moraxellaceae</taxon>
        <taxon>Acinetobacter</taxon>
    </lineage>
</organism>
<dbReference type="OrthoDB" id="190887at2"/>
<dbReference type="Pfam" id="PF19577">
    <property type="entry name" value="DcaP"/>
    <property type="match status" value="1"/>
</dbReference>
<protein>
    <recommendedName>
        <fullName evidence="5">DcaP-like protein</fullName>
    </recommendedName>
</protein>
<dbReference type="RefSeq" id="WP_054581961.1">
    <property type="nucleotide sequence ID" value="NZ_CP012808.1"/>
</dbReference>
<dbReference type="AlphaFoldDB" id="A0A0N9W0K7"/>
<evidence type="ECO:0000256" key="1">
    <source>
        <dbReference type="SAM" id="Coils"/>
    </source>
</evidence>
<accession>A0A0N9W0K7</accession>
<evidence type="ECO:0008006" key="5">
    <source>
        <dbReference type="Google" id="ProtNLM"/>
    </source>
</evidence>
<feature type="coiled-coil region" evidence="1">
    <location>
        <begin position="26"/>
        <end position="53"/>
    </location>
</feature>
<evidence type="ECO:0000313" key="4">
    <source>
        <dbReference type="Proteomes" id="UP000064939"/>
    </source>
</evidence>
<dbReference type="InterPro" id="IPR045748">
    <property type="entry name" value="DcaP"/>
</dbReference>
<dbReference type="KEGG" id="aei:AOY20_11330"/>
<feature type="signal peptide" evidence="2">
    <location>
        <begin position="1"/>
        <end position="27"/>
    </location>
</feature>
<proteinExistence type="predicted"/>